<dbReference type="AlphaFoldDB" id="A0A291QW17"/>
<evidence type="ECO:0000256" key="1">
    <source>
        <dbReference type="SAM" id="MobiDB-lite"/>
    </source>
</evidence>
<accession>A0A291QW17</accession>
<evidence type="ECO:0000313" key="2">
    <source>
        <dbReference type="EMBL" id="ATL48072.1"/>
    </source>
</evidence>
<evidence type="ECO:0000313" key="3">
    <source>
        <dbReference type="Proteomes" id="UP000220133"/>
    </source>
</evidence>
<dbReference type="Proteomes" id="UP000220133">
    <property type="component" value="Chromosome"/>
</dbReference>
<organism evidence="2 3">
    <name type="scientific">Chitinophaga caeni</name>
    <dbReference type="NCBI Taxonomy" id="2029983"/>
    <lineage>
        <taxon>Bacteria</taxon>
        <taxon>Pseudomonadati</taxon>
        <taxon>Bacteroidota</taxon>
        <taxon>Chitinophagia</taxon>
        <taxon>Chitinophagales</taxon>
        <taxon>Chitinophagaceae</taxon>
        <taxon>Chitinophaga</taxon>
    </lineage>
</organism>
<sequence>MDIPVSEGFHPGKNRQKTAKKADFIKIGRKVPTSEVPPPTCPEGIDLQIIPKPEFGSTHPHFRGTPTHFGSTP</sequence>
<keyword evidence="3" id="KW-1185">Reference proteome</keyword>
<dbReference type="EMBL" id="CP023777">
    <property type="protein sequence ID" value="ATL48072.1"/>
    <property type="molecule type" value="Genomic_DNA"/>
</dbReference>
<protein>
    <submittedName>
        <fullName evidence="2">Uncharacterized protein</fullName>
    </submittedName>
</protein>
<proteinExistence type="predicted"/>
<dbReference type="KEGG" id="cbae:COR50_13355"/>
<name>A0A291QW17_9BACT</name>
<feature type="region of interest" description="Disordered" evidence="1">
    <location>
        <begin position="52"/>
        <end position="73"/>
    </location>
</feature>
<reference evidence="2 3" key="1">
    <citation type="submission" date="2017-10" db="EMBL/GenBank/DDBJ databases">
        <title>Paenichitinophaga pekingensis gen. nov., sp. nov., isolated from activated sludge.</title>
        <authorList>
            <person name="Jin D."/>
            <person name="Kong X."/>
            <person name="Deng Y."/>
            <person name="Bai Z."/>
        </authorList>
    </citation>
    <scope>NUCLEOTIDE SEQUENCE [LARGE SCALE GENOMIC DNA]</scope>
    <source>
        <strain evidence="2 3">13</strain>
    </source>
</reference>
<feature type="region of interest" description="Disordered" evidence="1">
    <location>
        <begin position="1"/>
        <end position="20"/>
    </location>
</feature>
<gene>
    <name evidence="2" type="ORF">COR50_13355</name>
</gene>